<dbReference type="InterPro" id="IPR000380">
    <property type="entry name" value="Topo_IA"/>
</dbReference>
<evidence type="ECO:0000256" key="7">
    <source>
        <dbReference type="ARBA" id="ARBA00023235"/>
    </source>
</evidence>
<feature type="compositionally biased region" description="Basic and acidic residues" evidence="9">
    <location>
        <begin position="793"/>
        <end position="803"/>
    </location>
</feature>
<name>A0ABR9V532_9CHRO</name>
<dbReference type="InterPro" id="IPR013497">
    <property type="entry name" value="Topo_IA_cen"/>
</dbReference>
<feature type="site" description="Interaction with DNA" evidence="8">
    <location>
        <position position="32"/>
    </location>
</feature>
<keyword evidence="7 8" id="KW-0413">Isomerase</keyword>
<feature type="site" description="Interaction with DNA" evidence="8">
    <location>
        <position position="322"/>
    </location>
</feature>
<dbReference type="PRINTS" id="PR00417">
    <property type="entry name" value="PRTPISMRASEI"/>
</dbReference>
<dbReference type="SMART" id="SM00493">
    <property type="entry name" value="TOPRIM"/>
    <property type="match status" value="1"/>
</dbReference>
<dbReference type="Pfam" id="PF13368">
    <property type="entry name" value="Toprim_C_rpt"/>
    <property type="match status" value="3"/>
</dbReference>
<protein>
    <recommendedName>
        <fullName evidence="8">DNA topoisomerase 1</fullName>
        <ecNumber evidence="8">5.6.2.1</ecNumber>
    </recommendedName>
    <alternativeName>
        <fullName evidence="8">DNA topoisomerase I</fullName>
    </alternativeName>
</protein>
<dbReference type="InterPro" id="IPR013826">
    <property type="entry name" value="Topo_IA_cen_sub3"/>
</dbReference>
<comment type="catalytic activity">
    <reaction evidence="1 8">
        <text>ATP-independent breakage of single-stranded DNA, followed by passage and rejoining.</text>
        <dbReference type="EC" id="5.6.2.1"/>
    </reaction>
</comment>
<feature type="active site" description="O-(5'-phospho-DNA)-tyrosine intermediate" evidence="8">
    <location>
        <position position="320"/>
    </location>
</feature>
<reference evidence="12 13" key="1">
    <citation type="submission" date="2020-10" db="EMBL/GenBank/DDBJ databases">
        <authorList>
            <person name="Castelo-Branco R."/>
            <person name="Eusebio N."/>
            <person name="Adriana R."/>
            <person name="Vieira A."/>
            <person name="Brugerolle De Fraissinette N."/>
            <person name="Rezende De Castro R."/>
            <person name="Schneider M.P."/>
            <person name="Vasconcelos V."/>
            <person name="Leao P.N."/>
        </authorList>
    </citation>
    <scope>NUCLEOTIDE SEQUENCE [LARGE SCALE GENOMIC DNA]</scope>
    <source>
        <strain evidence="12 13">LEGE 03274</strain>
    </source>
</reference>
<dbReference type="InterPro" id="IPR023405">
    <property type="entry name" value="Topo_IA_core_domain"/>
</dbReference>
<dbReference type="PROSITE" id="PS00396">
    <property type="entry name" value="TOPO_IA_1"/>
    <property type="match status" value="1"/>
</dbReference>
<keyword evidence="5 8" id="KW-0799">Topoisomerase</keyword>
<dbReference type="PROSITE" id="PS52039">
    <property type="entry name" value="TOPO_IA_2"/>
    <property type="match status" value="1"/>
</dbReference>
<dbReference type="CDD" id="cd00186">
    <property type="entry name" value="TOP1Ac"/>
    <property type="match status" value="1"/>
</dbReference>
<dbReference type="RefSeq" id="WP_193801139.1">
    <property type="nucleotide sequence ID" value="NZ_JADEWC010000021.1"/>
</dbReference>
<evidence type="ECO:0000256" key="3">
    <source>
        <dbReference type="ARBA" id="ARBA00022723"/>
    </source>
</evidence>
<dbReference type="HAMAP" id="MF_00952">
    <property type="entry name" value="Topoisom_1_prok"/>
    <property type="match status" value="1"/>
</dbReference>
<feature type="region of interest" description="Disordered" evidence="9">
    <location>
        <begin position="780"/>
        <end position="808"/>
    </location>
</feature>
<dbReference type="Gene3D" id="1.10.290.10">
    <property type="entry name" value="Topoisomerase I, domain 4"/>
    <property type="match status" value="1"/>
</dbReference>
<dbReference type="InterPro" id="IPR005733">
    <property type="entry name" value="TopoI_bac-type"/>
</dbReference>
<dbReference type="CDD" id="cd03363">
    <property type="entry name" value="TOPRIM_TopoIA_TopoI"/>
    <property type="match status" value="1"/>
</dbReference>
<evidence type="ECO:0000256" key="2">
    <source>
        <dbReference type="ARBA" id="ARBA00009446"/>
    </source>
</evidence>
<dbReference type="PANTHER" id="PTHR42785:SF1">
    <property type="entry name" value="DNA TOPOISOMERASE"/>
    <property type="match status" value="1"/>
</dbReference>
<keyword evidence="4" id="KW-0460">Magnesium</keyword>
<proteinExistence type="inferred from homology"/>
<dbReference type="Pfam" id="PF01751">
    <property type="entry name" value="Toprim"/>
    <property type="match status" value="1"/>
</dbReference>
<dbReference type="InterPro" id="IPR003601">
    <property type="entry name" value="Topo_IA_2"/>
</dbReference>
<keyword evidence="13" id="KW-1185">Reference proteome</keyword>
<dbReference type="Proteomes" id="UP000654604">
    <property type="component" value="Unassembled WGS sequence"/>
</dbReference>
<evidence type="ECO:0000259" key="10">
    <source>
        <dbReference type="PROSITE" id="PS50880"/>
    </source>
</evidence>
<evidence type="ECO:0000259" key="11">
    <source>
        <dbReference type="PROSITE" id="PS52039"/>
    </source>
</evidence>
<dbReference type="InterPro" id="IPR034149">
    <property type="entry name" value="TOPRIM_TopoI"/>
</dbReference>
<comment type="subunit">
    <text evidence="8">Monomer.</text>
</comment>
<feature type="domain" description="Toprim" evidence="10">
    <location>
        <begin position="2"/>
        <end position="126"/>
    </location>
</feature>
<evidence type="ECO:0000313" key="13">
    <source>
        <dbReference type="Proteomes" id="UP000654604"/>
    </source>
</evidence>
<evidence type="ECO:0000313" key="12">
    <source>
        <dbReference type="EMBL" id="MBE9222995.1"/>
    </source>
</evidence>
<evidence type="ECO:0000256" key="1">
    <source>
        <dbReference type="ARBA" id="ARBA00000213"/>
    </source>
</evidence>
<feature type="site" description="Interaction with DNA" evidence="8">
    <location>
        <position position="151"/>
    </location>
</feature>
<evidence type="ECO:0000256" key="5">
    <source>
        <dbReference type="ARBA" id="ARBA00023029"/>
    </source>
</evidence>
<dbReference type="InterPro" id="IPR025589">
    <property type="entry name" value="Toprim_C_rpt"/>
</dbReference>
<dbReference type="InterPro" id="IPR023406">
    <property type="entry name" value="Topo_IA_AS"/>
</dbReference>
<dbReference type="PANTHER" id="PTHR42785">
    <property type="entry name" value="DNA TOPOISOMERASE, TYPE IA, CORE"/>
    <property type="match status" value="1"/>
</dbReference>
<feature type="site" description="Interaction with DNA" evidence="8">
    <location>
        <position position="515"/>
    </location>
</feature>
<dbReference type="SUPFAM" id="SSF56712">
    <property type="entry name" value="Prokaryotic type I DNA topoisomerase"/>
    <property type="match status" value="1"/>
</dbReference>
<dbReference type="Gene3D" id="2.70.20.10">
    <property type="entry name" value="Topoisomerase I, domain 3"/>
    <property type="match status" value="1"/>
</dbReference>
<feature type="region of interest" description="Disordered" evidence="9">
    <location>
        <begin position="846"/>
        <end position="883"/>
    </location>
</feature>
<evidence type="ECO:0000256" key="6">
    <source>
        <dbReference type="ARBA" id="ARBA00023125"/>
    </source>
</evidence>
<keyword evidence="6 8" id="KW-0238">DNA-binding</keyword>
<dbReference type="SMART" id="SM00436">
    <property type="entry name" value="TOP1Bc"/>
    <property type="match status" value="1"/>
</dbReference>
<dbReference type="InterPro" id="IPR006171">
    <property type="entry name" value="TOPRIM_dom"/>
</dbReference>
<feature type="compositionally biased region" description="Basic residues" evidence="9">
    <location>
        <begin position="851"/>
        <end position="883"/>
    </location>
</feature>
<dbReference type="SMART" id="SM00437">
    <property type="entry name" value="TOP1Ac"/>
    <property type="match status" value="1"/>
</dbReference>
<dbReference type="InterPro" id="IPR013825">
    <property type="entry name" value="Topo_IA_cen_sub2"/>
</dbReference>
<feature type="domain" description="Topo IA-type catalytic" evidence="11">
    <location>
        <begin position="141"/>
        <end position="583"/>
    </location>
</feature>
<evidence type="ECO:0000256" key="8">
    <source>
        <dbReference type="HAMAP-Rule" id="MF_00952"/>
    </source>
</evidence>
<dbReference type="Gene3D" id="1.10.460.10">
    <property type="entry name" value="Topoisomerase I, domain 2"/>
    <property type="match status" value="1"/>
</dbReference>
<feature type="site" description="Interaction with DNA" evidence="8">
    <location>
        <position position="160"/>
    </location>
</feature>
<organism evidence="12 13">
    <name type="scientific">Cyanobacterium stanieri LEGE 03274</name>
    <dbReference type="NCBI Taxonomy" id="1828756"/>
    <lineage>
        <taxon>Bacteria</taxon>
        <taxon>Bacillati</taxon>
        <taxon>Cyanobacteriota</taxon>
        <taxon>Cyanophyceae</taxon>
        <taxon>Oscillatoriophycideae</taxon>
        <taxon>Chroococcales</taxon>
        <taxon>Geminocystaceae</taxon>
        <taxon>Cyanobacterium</taxon>
    </lineage>
</organism>
<feature type="site" description="Interaction with DNA" evidence="8">
    <location>
        <position position="152"/>
    </location>
</feature>
<dbReference type="InterPro" id="IPR013824">
    <property type="entry name" value="Topo_IA_cen_sub1"/>
</dbReference>
<keyword evidence="3" id="KW-0479">Metal-binding</keyword>
<dbReference type="InterPro" id="IPR003602">
    <property type="entry name" value="Topo_IA_DNA-bd_dom"/>
</dbReference>
<dbReference type="PROSITE" id="PS50880">
    <property type="entry name" value="TOPRIM"/>
    <property type="match status" value="1"/>
</dbReference>
<gene>
    <name evidence="8 12" type="primary">topA</name>
    <name evidence="12" type="ORF">IQ215_09840</name>
</gene>
<comment type="caution">
    <text evidence="12">The sequence shown here is derived from an EMBL/GenBank/DDBJ whole genome shotgun (WGS) entry which is preliminary data.</text>
</comment>
<dbReference type="EC" id="5.6.2.1" evidence="8"/>
<feature type="site" description="Interaction with DNA" evidence="8">
    <location>
        <position position="167"/>
    </location>
</feature>
<evidence type="ECO:0000256" key="9">
    <source>
        <dbReference type="SAM" id="MobiDB-lite"/>
    </source>
</evidence>
<dbReference type="NCBIfam" id="TIGR01051">
    <property type="entry name" value="topA_bact"/>
    <property type="match status" value="1"/>
</dbReference>
<feature type="site" description="Interaction with DNA" evidence="8">
    <location>
        <position position="155"/>
    </location>
</feature>
<feature type="region of interest" description="Interaction with DNA" evidence="8">
    <location>
        <begin position="175"/>
        <end position="180"/>
    </location>
</feature>
<dbReference type="Pfam" id="PF01131">
    <property type="entry name" value="Topoisom_bac"/>
    <property type="match status" value="1"/>
</dbReference>
<dbReference type="InterPro" id="IPR028612">
    <property type="entry name" value="Topoisom_1_IA"/>
</dbReference>
<sequence length="883" mass="98849">MSTLVIVESPTKAKTIRNYLPKDFIVEASMGHIRDLPSSAEEIPAQYKQFDWARLGVNVENDFEPIYVIPKGKNKKVQELKKLLNGADELILATDEDREGESISWHLLQLLKPKVPIKRMVFHEITKEAIQKALSNCRDIDENLVHAQETRRILDRLVGYTLSPLLWKKIARGLSAGRVQSVAVRLLVQRERLRRAFNSASYWDLKALLNHEKIDFEAKLSTLAGQKLATGSDFDPDTGKLIKGKKVTVLDEQGAIALKDRLDGKPWTVTDTEEKPTTRKPYAPFTTSTLQQEANRKLGLGARDTMRIAQSLYENGYITYMRTDSVHLSDQAIAAARSCVEQMYGKEYLSSKPRQYKTKAKGAQEAHEAIRPAGNTFRIPKETGLKDRELALYDLIWKRTVASQMAEARLTQIAVNIQVEDAVFRSSGKRIDFPGFFRAYVEGSDDPEAALENQEVILPNLKQGDRPDCKELDVVNHQTQPPARYTEASLVKTLETEGVGRPSTYASIISTIIDRGYAQLRSKALIPTFTAFAVVSLLEQNFEELVDTKFTSKMEQSLDEIAAGQEQWIPYLKNFYLGDQGLQNQVKTRETEIDPSQAKAIALENLDVQVKIGRFGAYLEAQRGEDVVKSSIPEELTPSDLNPEQVEMLLKQKIEGPKVLGHHPESEKPIYLLIGSYGPYVQLGDTPEGRAKKPKTASFPKGTTLEDIDLDLALAYLSLPRTLGEHPDTGKPVKASLGRFGPYVVHDQGKDGKDYRSLKKEDDLLTISLERALELLAQPKRGRGRSAGSAKKPLRELGNHPDDDQPINIYDGPYGVYFKHGKTNVKLPEGETAESMSLDKALLLLKDKAPAKKKTTTRKKATTTKKKTTAKKTTTRKKKTEDG</sequence>
<comment type="similarity">
    <text evidence="2 8">Belongs to the type IA topoisomerase family.</text>
</comment>
<accession>A0ABR9V532</accession>
<dbReference type="EMBL" id="JADEWC010000021">
    <property type="protein sequence ID" value="MBE9222995.1"/>
    <property type="molecule type" value="Genomic_DNA"/>
</dbReference>
<comment type="function">
    <text evidence="8">Releases the supercoiling and torsional tension of DNA, which is introduced during the DNA replication and transcription, by transiently cleaving and rejoining one strand of the DNA duplex. Introduces a single-strand break via transesterification at a target site in duplex DNA. The scissile phosphodiester is attacked by the catalytic tyrosine of the enzyme, resulting in the formation of a DNA-(5'-phosphotyrosyl)-enzyme intermediate and the expulsion of a 3'-OH DNA strand. The free DNA strand then undergoes passage around the unbroken strand, thus removing DNA supercoils. Finally, in the religation step, the DNA 3'-OH attacks the covalent intermediate to expel the active-site tyrosine and restore the DNA phosphodiester backbone.</text>
</comment>
<dbReference type="Gene3D" id="3.40.50.140">
    <property type="match status" value="1"/>
</dbReference>
<evidence type="ECO:0000256" key="4">
    <source>
        <dbReference type="ARBA" id="ARBA00022842"/>
    </source>
</evidence>